<proteinExistence type="predicted"/>
<reference evidence="11 12" key="1">
    <citation type="submission" date="2019-01" db="EMBL/GenBank/DDBJ databases">
        <title>Egibacter rhizosphaerae EGI 80759T.</title>
        <authorList>
            <person name="Chen D.-D."/>
            <person name="Tian Y."/>
            <person name="Jiao J.-Y."/>
            <person name="Zhang X.-T."/>
            <person name="Zhang Y.-G."/>
            <person name="Zhang Y."/>
            <person name="Xiao M."/>
            <person name="Shu W.-S."/>
            <person name="Li W.-J."/>
        </authorList>
    </citation>
    <scope>NUCLEOTIDE SEQUENCE [LARGE SCALE GENOMIC DNA]</scope>
    <source>
        <strain evidence="11 12">EGI 80759</strain>
    </source>
</reference>
<organism evidence="11 12">
    <name type="scientific">Egibacter rhizosphaerae</name>
    <dbReference type="NCBI Taxonomy" id="1670831"/>
    <lineage>
        <taxon>Bacteria</taxon>
        <taxon>Bacillati</taxon>
        <taxon>Actinomycetota</taxon>
        <taxon>Nitriliruptoria</taxon>
        <taxon>Egibacterales</taxon>
        <taxon>Egibacteraceae</taxon>
        <taxon>Egibacter</taxon>
    </lineage>
</organism>
<dbReference type="OrthoDB" id="3311037at2"/>
<dbReference type="PANTHER" id="PTHR43790:SF4">
    <property type="entry name" value="GUANOSINE IMPORT ATP-BINDING PROTEIN NUPO"/>
    <property type="match status" value="1"/>
</dbReference>
<dbReference type="SUPFAM" id="SSF52540">
    <property type="entry name" value="P-loop containing nucleoside triphosphate hydrolases"/>
    <property type="match status" value="2"/>
</dbReference>
<keyword evidence="2" id="KW-0813">Transport</keyword>
<feature type="region of interest" description="Disordered" evidence="9">
    <location>
        <begin position="511"/>
        <end position="533"/>
    </location>
</feature>
<dbReference type="PROSITE" id="PS50893">
    <property type="entry name" value="ABC_TRANSPORTER_2"/>
    <property type="match status" value="2"/>
</dbReference>
<keyword evidence="7" id="KW-1278">Translocase</keyword>
<evidence type="ECO:0000256" key="6">
    <source>
        <dbReference type="ARBA" id="ARBA00022840"/>
    </source>
</evidence>
<keyword evidence="3" id="KW-1003">Cell membrane</keyword>
<dbReference type="Pfam" id="PF00005">
    <property type="entry name" value="ABC_tran"/>
    <property type="match status" value="2"/>
</dbReference>
<dbReference type="AlphaFoldDB" id="A0A411YJ06"/>
<dbReference type="PANTHER" id="PTHR43790">
    <property type="entry name" value="CARBOHYDRATE TRANSPORT ATP-BINDING PROTEIN MG119-RELATED"/>
    <property type="match status" value="1"/>
</dbReference>
<keyword evidence="4" id="KW-0677">Repeat</keyword>
<dbReference type="GO" id="GO:0005886">
    <property type="term" value="C:plasma membrane"/>
    <property type="evidence" value="ECO:0007669"/>
    <property type="project" value="UniProtKB-SubCell"/>
</dbReference>
<dbReference type="InterPro" id="IPR050107">
    <property type="entry name" value="ABC_carbohydrate_import_ATPase"/>
</dbReference>
<dbReference type="KEGG" id="erz:ER308_17440"/>
<dbReference type="GO" id="GO:0005524">
    <property type="term" value="F:ATP binding"/>
    <property type="evidence" value="ECO:0007669"/>
    <property type="project" value="UniProtKB-KW"/>
</dbReference>
<evidence type="ECO:0000256" key="4">
    <source>
        <dbReference type="ARBA" id="ARBA00022737"/>
    </source>
</evidence>
<evidence type="ECO:0000256" key="5">
    <source>
        <dbReference type="ARBA" id="ARBA00022741"/>
    </source>
</evidence>
<evidence type="ECO:0000256" key="7">
    <source>
        <dbReference type="ARBA" id="ARBA00022967"/>
    </source>
</evidence>
<keyword evidence="6 11" id="KW-0067">ATP-binding</keyword>
<dbReference type="CDD" id="cd03215">
    <property type="entry name" value="ABC_Carb_Monos_II"/>
    <property type="match status" value="1"/>
</dbReference>
<evidence type="ECO:0000256" key="1">
    <source>
        <dbReference type="ARBA" id="ARBA00004202"/>
    </source>
</evidence>
<dbReference type="CDD" id="cd03216">
    <property type="entry name" value="ABC_Carb_Monos_I"/>
    <property type="match status" value="1"/>
</dbReference>
<dbReference type="PROSITE" id="PS00211">
    <property type="entry name" value="ABC_TRANSPORTER_1"/>
    <property type="match status" value="1"/>
</dbReference>
<dbReference type="Proteomes" id="UP000291469">
    <property type="component" value="Chromosome"/>
</dbReference>
<dbReference type="EMBL" id="CP036402">
    <property type="protein sequence ID" value="QBI21177.1"/>
    <property type="molecule type" value="Genomic_DNA"/>
</dbReference>
<feature type="compositionally biased region" description="Gly residues" evidence="9">
    <location>
        <begin position="522"/>
        <end position="533"/>
    </location>
</feature>
<dbReference type="SMART" id="SM00382">
    <property type="entry name" value="AAA"/>
    <property type="match status" value="1"/>
</dbReference>
<protein>
    <submittedName>
        <fullName evidence="11">ABC transporter ATP-binding protein</fullName>
    </submittedName>
</protein>
<sequence>MTSETAETGGAESPPLVEAEGITKRFPGVVANADVDLDLHAGEIHCVLGENGAGKTTLMNVVYGLYQPDEGELRVRGERVDFESSADAIAAGIGMVHQHFQLVPVLTVTDNVILGQEPMRGPLVDRESARQRIVELSEQYGLAVDPDARIGDLSVGAQQRVELLKALYREADVLILDEPTAVLTPGEVREFFEVVRGLVAQGKAVVFITHKLREVLELADRISVLRGGALVGTADPHEATIESLAELMVGREVAFTVDKTPAQPTHTMLQVRDLHVKDDRGVQTVQGVDFEVRAGEIFGIAGVEGNGQRELVEAVTGMRTPTNGQIVIGEYDIVGANPRKVQGLGVGHIPEDRGKHGLVSRFDLTENVILNRYHHPPFSQRFLLNRGVAKDTTQRLVEQYDVRTPSIDVSASTLSGGNQQKLVVARELEQELRLLVVNQPTRGLDVGSVEFIHSQLVRRRDDGVAVLLVSAELDEVLGLADRIGVIYRGELLATMDAAEATRERVGPLMAGQTQQAAAAGAGANGDGEGKQGA</sequence>
<name>A0A411YJ06_9ACTN</name>
<evidence type="ECO:0000313" key="11">
    <source>
        <dbReference type="EMBL" id="QBI21177.1"/>
    </source>
</evidence>
<dbReference type="InterPro" id="IPR003439">
    <property type="entry name" value="ABC_transporter-like_ATP-bd"/>
</dbReference>
<dbReference type="RefSeq" id="WP_131156170.1">
    <property type="nucleotide sequence ID" value="NZ_CP036402.1"/>
</dbReference>
<dbReference type="InterPro" id="IPR017871">
    <property type="entry name" value="ABC_transporter-like_CS"/>
</dbReference>
<gene>
    <name evidence="11" type="ORF">ER308_17440</name>
</gene>
<evidence type="ECO:0000256" key="3">
    <source>
        <dbReference type="ARBA" id="ARBA00022475"/>
    </source>
</evidence>
<evidence type="ECO:0000256" key="9">
    <source>
        <dbReference type="SAM" id="MobiDB-lite"/>
    </source>
</evidence>
<feature type="domain" description="ABC transporter" evidence="10">
    <location>
        <begin position="17"/>
        <end position="252"/>
    </location>
</feature>
<accession>A0A411YJ06</accession>
<feature type="compositionally biased region" description="Low complexity" evidence="9">
    <location>
        <begin position="511"/>
        <end position="521"/>
    </location>
</feature>
<dbReference type="Gene3D" id="3.40.50.300">
    <property type="entry name" value="P-loop containing nucleotide triphosphate hydrolases"/>
    <property type="match status" value="2"/>
</dbReference>
<evidence type="ECO:0000259" key="10">
    <source>
        <dbReference type="PROSITE" id="PS50893"/>
    </source>
</evidence>
<dbReference type="InterPro" id="IPR003593">
    <property type="entry name" value="AAA+_ATPase"/>
</dbReference>
<dbReference type="FunFam" id="3.40.50.300:FF:000127">
    <property type="entry name" value="Ribose import ATP-binding protein RbsA"/>
    <property type="match status" value="1"/>
</dbReference>
<evidence type="ECO:0000313" key="12">
    <source>
        <dbReference type="Proteomes" id="UP000291469"/>
    </source>
</evidence>
<keyword evidence="5" id="KW-0547">Nucleotide-binding</keyword>
<keyword evidence="12" id="KW-1185">Reference proteome</keyword>
<evidence type="ECO:0000256" key="2">
    <source>
        <dbReference type="ARBA" id="ARBA00022448"/>
    </source>
</evidence>
<feature type="domain" description="ABC transporter" evidence="10">
    <location>
        <begin position="269"/>
        <end position="513"/>
    </location>
</feature>
<dbReference type="InterPro" id="IPR027417">
    <property type="entry name" value="P-loop_NTPase"/>
</dbReference>
<comment type="subcellular location">
    <subcellularLocation>
        <location evidence="1">Cell membrane</location>
        <topology evidence="1">Peripheral membrane protein</topology>
    </subcellularLocation>
</comment>
<keyword evidence="8" id="KW-0472">Membrane</keyword>
<evidence type="ECO:0000256" key="8">
    <source>
        <dbReference type="ARBA" id="ARBA00023136"/>
    </source>
</evidence>
<dbReference type="GO" id="GO:0016887">
    <property type="term" value="F:ATP hydrolysis activity"/>
    <property type="evidence" value="ECO:0007669"/>
    <property type="project" value="InterPro"/>
</dbReference>